<feature type="domain" description="Flavodoxin-like" evidence="4">
    <location>
        <begin position="55"/>
        <end position="191"/>
    </location>
</feature>
<dbReference type="SUPFAM" id="SSF52218">
    <property type="entry name" value="Flavoproteins"/>
    <property type="match status" value="1"/>
</dbReference>
<dbReference type="RefSeq" id="WP_205102063.1">
    <property type="nucleotide sequence ID" value="NZ_JACJJC010000004.1"/>
</dbReference>
<gene>
    <name evidence="5" type="ORF">H6A60_03685</name>
</gene>
<dbReference type="EMBL" id="JACJJC010000004">
    <property type="protein sequence ID" value="MBM6703589.1"/>
    <property type="molecule type" value="Genomic_DNA"/>
</dbReference>
<keyword evidence="2" id="KW-0285">Flavoprotein</keyword>
<protein>
    <submittedName>
        <fullName evidence="5">NAD(P)H-dependent oxidoreductase</fullName>
    </submittedName>
</protein>
<dbReference type="InterPro" id="IPR001226">
    <property type="entry name" value="Flavodoxin_CS"/>
</dbReference>
<evidence type="ECO:0000256" key="1">
    <source>
        <dbReference type="ARBA" id="ARBA00001917"/>
    </source>
</evidence>
<dbReference type="InterPro" id="IPR029039">
    <property type="entry name" value="Flavoprotein-like_sf"/>
</dbReference>
<dbReference type="PROSITE" id="PS00201">
    <property type="entry name" value="FLAVODOXIN"/>
    <property type="match status" value="1"/>
</dbReference>
<keyword evidence="6" id="KW-1185">Reference proteome</keyword>
<comment type="caution">
    <text evidence="5">The sequence shown here is derived from an EMBL/GenBank/DDBJ whole genome shotgun (WGS) entry which is preliminary data.</text>
</comment>
<reference evidence="5 6" key="1">
    <citation type="journal article" date="2021" name="Sci. Rep.">
        <title>The distribution of antibiotic resistance genes in chicken gut microbiota commensals.</title>
        <authorList>
            <person name="Juricova H."/>
            <person name="Matiasovicova J."/>
            <person name="Kubasova T."/>
            <person name="Cejkova D."/>
            <person name="Rychlik I."/>
        </authorList>
    </citation>
    <scope>NUCLEOTIDE SEQUENCE [LARGE SCALE GENOMIC DNA]</scope>
    <source>
        <strain evidence="5 6">An829</strain>
    </source>
</reference>
<dbReference type="InterPro" id="IPR006311">
    <property type="entry name" value="TAT_signal"/>
</dbReference>
<evidence type="ECO:0000313" key="6">
    <source>
        <dbReference type="Proteomes" id="UP000715095"/>
    </source>
</evidence>
<dbReference type="Proteomes" id="UP000715095">
    <property type="component" value="Unassembled WGS sequence"/>
</dbReference>
<organism evidence="5 6">
    <name type="scientific">Sutterella massiliensis</name>
    <dbReference type="NCBI Taxonomy" id="1816689"/>
    <lineage>
        <taxon>Bacteria</taxon>
        <taxon>Pseudomonadati</taxon>
        <taxon>Pseudomonadota</taxon>
        <taxon>Betaproteobacteria</taxon>
        <taxon>Burkholderiales</taxon>
        <taxon>Sutterellaceae</taxon>
        <taxon>Sutterella</taxon>
    </lineage>
</organism>
<dbReference type="PANTHER" id="PTHR39201">
    <property type="entry name" value="EXPORTED PROTEIN-RELATED"/>
    <property type="match status" value="1"/>
</dbReference>
<dbReference type="PANTHER" id="PTHR39201:SF1">
    <property type="entry name" value="FLAVODOXIN-LIKE DOMAIN-CONTAINING PROTEIN"/>
    <property type="match status" value="1"/>
</dbReference>
<keyword evidence="3" id="KW-0288">FMN</keyword>
<evidence type="ECO:0000256" key="2">
    <source>
        <dbReference type="ARBA" id="ARBA00022630"/>
    </source>
</evidence>
<evidence type="ECO:0000259" key="4">
    <source>
        <dbReference type="Pfam" id="PF12682"/>
    </source>
</evidence>
<dbReference type="PROSITE" id="PS51318">
    <property type="entry name" value="TAT"/>
    <property type="match status" value="1"/>
</dbReference>
<name>A0ABS2DQG6_9BURK</name>
<evidence type="ECO:0000256" key="3">
    <source>
        <dbReference type="ARBA" id="ARBA00022643"/>
    </source>
</evidence>
<sequence>MKDPRTAFRPNHSNGVRRTLIKRSLAAGALFFTLSSTSLPLWAAAGRTKRAAPRIVVLYFSATGTTKRAAETIARMTGAPIWRIEPEVPYPDKMRAVADKVKADEKAGICVRPKAPLPEALRNADIYIIGSPVWSGTMPAVLADFLRSEGFAGKRILPFTTHMGSNLGDIPEAMAAACPQAQVAPGLALRAPADDTIRPEVAFWLKQTDARP</sequence>
<proteinExistence type="predicted"/>
<dbReference type="Gene3D" id="3.40.50.360">
    <property type="match status" value="1"/>
</dbReference>
<evidence type="ECO:0000313" key="5">
    <source>
        <dbReference type="EMBL" id="MBM6703589.1"/>
    </source>
</evidence>
<accession>A0ABS2DQG6</accession>
<dbReference type="InterPro" id="IPR008254">
    <property type="entry name" value="Flavodoxin/NO_synth"/>
</dbReference>
<dbReference type="Pfam" id="PF12682">
    <property type="entry name" value="Flavodoxin_4"/>
    <property type="match status" value="1"/>
</dbReference>
<comment type="cofactor">
    <cofactor evidence="1">
        <name>FMN</name>
        <dbReference type="ChEBI" id="CHEBI:58210"/>
    </cofactor>
</comment>